<dbReference type="GO" id="GO:0003677">
    <property type="term" value="F:DNA binding"/>
    <property type="evidence" value="ECO:0007669"/>
    <property type="project" value="UniProtKB-KW"/>
</dbReference>
<proteinExistence type="predicted"/>
<sequence>MSVSASRPNSHDVARAAGVSQSTVSYALSGKGTIAPRTRERVLAVAAELGYRPNLAARSMRTRRSGRVAVVTSTAAEVRMSMLSGAAEAAVEAGYAVDTHSVSGAAQDRTDRVVELARSGQVEGVLTFLPVVPDGLTTDDGAAPVVAVTALDERMRSTGELADASLLADVIAALVDARHRRFLHVGGPADFASARARRDVYVAETGRHDDVESLGEIVGTWSPESGREAILALPDDAPPLAVIAANDHIALGVMRGASERGWQVPGDVVVTGWDGATFGAYTTPALTTITVDFREAGARAMRRLIAAIRDEPAPTPAAPLQQILWRESTGPARS</sequence>
<dbReference type="Pfam" id="PF13377">
    <property type="entry name" value="Peripla_BP_3"/>
    <property type="match status" value="1"/>
</dbReference>
<gene>
    <name evidence="5" type="ORF">GCM10009751_01380</name>
</gene>
<evidence type="ECO:0000256" key="2">
    <source>
        <dbReference type="ARBA" id="ARBA00023125"/>
    </source>
</evidence>
<keyword evidence="6" id="KW-1185">Reference proteome</keyword>
<dbReference type="PANTHER" id="PTHR30146">
    <property type="entry name" value="LACI-RELATED TRANSCRIPTIONAL REPRESSOR"/>
    <property type="match status" value="1"/>
</dbReference>
<dbReference type="InterPro" id="IPR046335">
    <property type="entry name" value="LacI/GalR-like_sensor"/>
</dbReference>
<dbReference type="PROSITE" id="PS50932">
    <property type="entry name" value="HTH_LACI_2"/>
    <property type="match status" value="1"/>
</dbReference>
<evidence type="ECO:0000256" key="1">
    <source>
        <dbReference type="ARBA" id="ARBA00023015"/>
    </source>
</evidence>
<comment type="caution">
    <text evidence="5">The sequence shown here is derived from an EMBL/GenBank/DDBJ whole genome shotgun (WGS) entry which is preliminary data.</text>
</comment>
<feature type="domain" description="HTH lacI-type" evidence="4">
    <location>
        <begin position="8"/>
        <end position="62"/>
    </location>
</feature>
<dbReference type="SMART" id="SM00354">
    <property type="entry name" value="HTH_LACI"/>
    <property type="match status" value="1"/>
</dbReference>
<keyword evidence="1" id="KW-0805">Transcription regulation</keyword>
<dbReference type="Gene3D" id="3.40.50.2300">
    <property type="match status" value="2"/>
</dbReference>
<evidence type="ECO:0000313" key="5">
    <source>
        <dbReference type="EMBL" id="GAA1848936.1"/>
    </source>
</evidence>
<dbReference type="SUPFAM" id="SSF53822">
    <property type="entry name" value="Periplasmic binding protein-like I"/>
    <property type="match status" value="1"/>
</dbReference>
<dbReference type="Pfam" id="PF00356">
    <property type="entry name" value="LacI"/>
    <property type="match status" value="1"/>
</dbReference>
<reference evidence="5 6" key="1">
    <citation type="journal article" date="2019" name="Int. J. Syst. Evol. Microbiol.">
        <title>The Global Catalogue of Microorganisms (GCM) 10K type strain sequencing project: providing services to taxonomists for standard genome sequencing and annotation.</title>
        <authorList>
            <consortium name="The Broad Institute Genomics Platform"/>
            <consortium name="The Broad Institute Genome Sequencing Center for Infectious Disease"/>
            <person name="Wu L."/>
            <person name="Ma J."/>
        </authorList>
    </citation>
    <scope>NUCLEOTIDE SEQUENCE [LARGE SCALE GENOMIC DNA]</scope>
    <source>
        <strain evidence="5 6">JCM 14326</strain>
    </source>
</reference>
<evidence type="ECO:0000256" key="3">
    <source>
        <dbReference type="ARBA" id="ARBA00023163"/>
    </source>
</evidence>
<dbReference type="Gene3D" id="1.10.260.40">
    <property type="entry name" value="lambda repressor-like DNA-binding domains"/>
    <property type="match status" value="1"/>
</dbReference>
<accession>A0ABN2N3R2</accession>
<dbReference type="InterPro" id="IPR010982">
    <property type="entry name" value="Lambda_DNA-bd_dom_sf"/>
</dbReference>
<dbReference type="Proteomes" id="UP001501094">
    <property type="component" value="Unassembled WGS sequence"/>
</dbReference>
<name>A0ABN2N3R2_9MICO</name>
<dbReference type="PANTHER" id="PTHR30146:SF155">
    <property type="entry name" value="ALANINE RACEMASE"/>
    <property type="match status" value="1"/>
</dbReference>
<evidence type="ECO:0000259" key="4">
    <source>
        <dbReference type="PROSITE" id="PS50932"/>
    </source>
</evidence>
<dbReference type="InterPro" id="IPR028082">
    <property type="entry name" value="Peripla_BP_I"/>
</dbReference>
<keyword evidence="2 5" id="KW-0238">DNA-binding</keyword>
<organism evidence="5 6">
    <name type="scientific">Myceligenerans crystallogenes</name>
    <dbReference type="NCBI Taxonomy" id="316335"/>
    <lineage>
        <taxon>Bacteria</taxon>
        <taxon>Bacillati</taxon>
        <taxon>Actinomycetota</taxon>
        <taxon>Actinomycetes</taxon>
        <taxon>Micrococcales</taxon>
        <taxon>Promicromonosporaceae</taxon>
        <taxon>Myceligenerans</taxon>
    </lineage>
</organism>
<dbReference type="CDD" id="cd01392">
    <property type="entry name" value="HTH_LacI"/>
    <property type="match status" value="1"/>
</dbReference>
<protein>
    <submittedName>
        <fullName evidence="5">LacI family DNA-binding transcriptional regulator</fullName>
    </submittedName>
</protein>
<dbReference type="EMBL" id="BAAANL010000001">
    <property type="protein sequence ID" value="GAA1848936.1"/>
    <property type="molecule type" value="Genomic_DNA"/>
</dbReference>
<keyword evidence="3" id="KW-0804">Transcription</keyword>
<dbReference type="InterPro" id="IPR000843">
    <property type="entry name" value="HTH_LacI"/>
</dbReference>
<dbReference type="SUPFAM" id="SSF47413">
    <property type="entry name" value="lambda repressor-like DNA-binding domains"/>
    <property type="match status" value="1"/>
</dbReference>
<evidence type="ECO:0000313" key="6">
    <source>
        <dbReference type="Proteomes" id="UP001501094"/>
    </source>
</evidence>